<evidence type="ECO:0000313" key="2">
    <source>
        <dbReference type="Proteomes" id="UP000041770"/>
    </source>
</evidence>
<protein>
    <submittedName>
        <fullName evidence="1">Uncharacterized protein</fullName>
    </submittedName>
</protein>
<organism evidence="1 2">
    <name type="scientific">Vibrio cholerae</name>
    <dbReference type="NCBI Taxonomy" id="666"/>
    <lineage>
        <taxon>Bacteria</taxon>
        <taxon>Pseudomonadati</taxon>
        <taxon>Pseudomonadota</taxon>
        <taxon>Gammaproteobacteria</taxon>
        <taxon>Vibrionales</taxon>
        <taxon>Vibrionaceae</taxon>
        <taxon>Vibrio</taxon>
    </lineage>
</organism>
<proteinExistence type="predicted"/>
<accession>A0A655WVL0</accession>
<dbReference type="AlphaFoldDB" id="A0A655WVL0"/>
<evidence type="ECO:0000313" key="1">
    <source>
        <dbReference type="EMBL" id="CSD22551.1"/>
    </source>
</evidence>
<reference evidence="1 2" key="1">
    <citation type="submission" date="2015-07" db="EMBL/GenBank/DDBJ databases">
        <authorList>
            <consortium name="Pathogen Informatics"/>
        </authorList>
    </citation>
    <scope>NUCLEOTIDE SEQUENCE [LARGE SCALE GENOMIC DNA]</scope>
    <source>
        <strain evidence="1 2">A316</strain>
    </source>
</reference>
<name>A0A655WVL0_VIBCL</name>
<dbReference type="Proteomes" id="UP000041770">
    <property type="component" value="Unassembled WGS sequence"/>
</dbReference>
<sequence>MELWCLLNLVDEWIAGVSWKIVLRFALTGKLHFESVN</sequence>
<dbReference type="EMBL" id="CWQY01000038">
    <property type="protein sequence ID" value="CSD22551.1"/>
    <property type="molecule type" value="Genomic_DNA"/>
</dbReference>
<gene>
    <name evidence="1" type="ORF">ERS013200_03596</name>
</gene>